<sequence length="113" mass="13416">MANETLDDADDQWLHDLKCARAEKSYFALTLGANRRGKPFWARQTHFVGWSERNPRWEIREASLVDAGWMTQLWNEIGQTWIVVHDDRALAVFLRWGGMRWLRRNSPRIAYPM</sequence>
<comment type="caution">
    <text evidence="1">The sequence shown here is derived from an EMBL/GenBank/DDBJ whole genome shotgun (WGS) entry which is preliminary data.</text>
</comment>
<organism evidence="1 2">
    <name type="scientific">Mycobacteroides abscessus subsp. abscessus</name>
    <dbReference type="NCBI Taxonomy" id="1185650"/>
    <lineage>
        <taxon>Bacteria</taxon>
        <taxon>Bacillati</taxon>
        <taxon>Actinomycetota</taxon>
        <taxon>Actinomycetes</taxon>
        <taxon>Mycobacteriales</taxon>
        <taxon>Mycobacteriaceae</taxon>
        <taxon>Mycobacteroides</taxon>
        <taxon>Mycobacteroides abscessus</taxon>
    </lineage>
</organism>
<dbReference type="GeneID" id="93381757"/>
<evidence type="ECO:0000313" key="2">
    <source>
        <dbReference type="Proteomes" id="UP000184831"/>
    </source>
</evidence>
<proteinExistence type="predicted"/>
<accession>A0AB74FFT6</accession>
<dbReference type="AlphaFoldDB" id="A0AB74FFT6"/>
<gene>
    <name evidence="1" type="ORF">SAMEA2152244_03635</name>
</gene>
<dbReference type="Proteomes" id="UP000184831">
    <property type="component" value="Unassembled WGS sequence"/>
</dbReference>
<dbReference type="EMBL" id="FSQE01000007">
    <property type="protein sequence ID" value="SIN25218.1"/>
    <property type="molecule type" value="Genomic_DNA"/>
</dbReference>
<name>A0AB74FFT6_9MYCO</name>
<evidence type="ECO:0000313" key="1">
    <source>
        <dbReference type="EMBL" id="SIN25218.1"/>
    </source>
</evidence>
<reference evidence="1 2" key="1">
    <citation type="submission" date="2016-11" db="EMBL/GenBank/DDBJ databases">
        <authorList>
            <consortium name="Pathogen Informatics"/>
        </authorList>
    </citation>
    <scope>NUCLEOTIDE SEQUENCE [LARGE SCALE GENOMIC DNA]</scope>
    <source>
        <strain evidence="1 2">696</strain>
    </source>
</reference>
<protein>
    <submittedName>
        <fullName evidence="1">Uncharacterized protein</fullName>
    </submittedName>
</protein>
<dbReference type="RefSeq" id="WP_012296804.1">
    <property type="nucleotide sequence ID" value="NZ_AP028613.1"/>
</dbReference>